<feature type="domain" description="Formylmethanofuran: tetrahydromethanopterin formyltransferase Ftr N-terminal" evidence="4">
    <location>
        <begin position="1"/>
        <end position="144"/>
    </location>
</feature>
<evidence type="ECO:0000259" key="5">
    <source>
        <dbReference type="Pfam" id="PF02741"/>
    </source>
</evidence>
<comment type="pathway">
    <text evidence="3">One-carbon metabolism; formaldehyde degradation; formate from formaldehyde (H(4)MPT route): step 4/5.</text>
</comment>
<evidence type="ECO:0000256" key="2">
    <source>
        <dbReference type="ARBA" id="ARBA00022679"/>
    </source>
</evidence>
<feature type="domain" description="Formylmethanofuran: tetrahydromethanopterin formyltransferase Ftr C-terminal" evidence="5">
    <location>
        <begin position="147"/>
        <end position="293"/>
    </location>
</feature>
<accession>A0A9X1SEB5</accession>
<comment type="similarity">
    <text evidence="1 3">Belongs to the FTR family.</text>
</comment>
<comment type="subcellular location">
    <subcellularLocation>
        <location evidence="3">Cytoplasm</location>
    </subcellularLocation>
</comment>
<dbReference type="InterPro" id="IPR014053">
    <property type="entry name" value="ForMFR_H4MPT_ForTrfase"/>
</dbReference>
<comment type="function">
    <text evidence="3">Catalyzes the transfer of a formyl group from 5-formyl tetrahydromethanopterin (5-formyl-H(4)MPT) to methanofuran (MFR) to produce formylmethanofuran (formyl-MFR) and tetrahydromethanopterin (H(4)MPT).</text>
</comment>
<evidence type="ECO:0000256" key="1">
    <source>
        <dbReference type="ARBA" id="ARBA00006770"/>
    </source>
</evidence>
<reference evidence="6" key="1">
    <citation type="submission" date="2021-11" db="EMBL/GenBank/DDBJ databases">
        <title>Genome sequence.</title>
        <authorList>
            <person name="Sun Q."/>
        </authorList>
    </citation>
    <scope>NUCLEOTIDE SEQUENCE</scope>
    <source>
        <strain evidence="6">JC732</strain>
    </source>
</reference>
<dbReference type="RefSeq" id="WP_230216193.1">
    <property type="nucleotide sequence ID" value="NZ_JAJKFT010000004.1"/>
</dbReference>
<dbReference type="InterPro" id="IPR002770">
    <property type="entry name" value="ForMFR_H4MPT_ForTrfase_C"/>
</dbReference>
<dbReference type="Gene3D" id="3.30.70.520">
    <property type="match status" value="2"/>
</dbReference>
<dbReference type="GO" id="GO:0046294">
    <property type="term" value="P:formaldehyde catabolic process"/>
    <property type="evidence" value="ECO:0007669"/>
    <property type="project" value="UniProtKB-UniRule"/>
</dbReference>
<dbReference type="Pfam" id="PF02741">
    <property type="entry name" value="FTR_C"/>
    <property type="match status" value="1"/>
</dbReference>
<evidence type="ECO:0000313" key="7">
    <source>
        <dbReference type="Proteomes" id="UP001139103"/>
    </source>
</evidence>
<keyword evidence="7" id="KW-1185">Reference proteome</keyword>
<sequence length="295" mass="30860">MKIGSTEIVDTFAEAFGMRYCRVIVTAHDPHWLEAATRELCGYGSSVIACDAEVGVERWLGPAESPDGRAGAVVMAFGFSTDALGKAIANRIGQCVMTCASTAVFDGMPEAEEKVPLGKQLRFFGDGFQKSKVIAGRRYWRIPVMDGEFLCEESLGVAKGVAGGNILIQGADQAKTLDAARRGVAAIDQVAGAITPFPGGVARSGSKVGSRYKGLRASTSDPYCPTLRSRTESKVVEGANCVLEIVIDGASEAAVAAAMQASMHAAAGEGILAISAGNYGGKLGKFHFHLHELLA</sequence>
<dbReference type="EMBL" id="JAJKFT010000004">
    <property type="protein sequence ID" value="MCC9627640.1"/>
    <property type="molecule type" value="Genomic_DNA"/>
</dbReference>
<keyword evidence="3" id="KW-0963">Cytoplasm</keyword>
<dbReference type="GO" id="GO:0005737">
    <property type="term" value="C:cytoplasm"/>
    <property type="evidence" value="ECO:0007669"/>
    <property type="project" value="UniProtKB-SubCell"/>
</dbReference>
<comment type="subunit">
    <text evidence="3">Homotetramer.</text>
</comment>
<evidence type="ECO:0000259" key="4">
    <source>
        <dbReference type="Pfam" id="PF01913"/>
    </source>
</evidence>
<dbReference type="NCBIfam" id="TIGR03119">
    <property type="entry name" value="one_C_fhcD"/>
    <property type="match status" value="1"/>
</dbReference>
<proteinExistence type="inferred from homology"/>
<dbReference type="EC" id="2.3.1.101" evidence="3"/>
<dbReference type="SUPFAM" id="SSF55112">
    <property type="entry name" value="Formylmethanofuran:tetrahydromethanopterin formyltransferase"/>
    <property type="match status" value="2"/>
</dbReference>
<dbReference type="NCBIfam" id="NF002554">
    <property type="entry name" value="PRK02114.1"/>
    <property type="match status" value="1"/>
</dbReference>
<dbReference type="AlphaFoldDB" id="A0A9X1SEB5"/>
<name>A0A9X1SEB5_9BACT</name>
<protein>
    <recommendedName>
        <fullName evidence="3">Formylmethanofuran--tetrahydromethanopterin formyltransferase</fullName>
        <shortName evidence="3">Ftr</shortName>
        <ecNumber evidence="3">2.3.1.101</ecNumber>
    </recommendedName>
    <alternativeName>
        <fullName evidence="3">H4MPT formyltransferase</fullName>
    </alternativeName>
</protein>
<comment type="catalytic activity">
    <reaction evidence="3">
        <text>N-formylmethanofuran + 5,6,7,8-tetrahydromethanopterin + H(+) = N(5)-formyl-5,6,7,8-tetrahydromethanopterin + methanofuran</text>
        <dbReference type="Rhea" id="RHEA:18061"/>
        <dbReference type="ChEBI" id="CHEBI:15378"/>
        <dbReference type="ChEBI" id="CHEBI:57727"/>
        <dbReference type="ChEBI" id="CHEBI:58018"/>
        <dbReference type="ChEBI" id="CHEBI:58103"/>
        <dbReference type="ChEBI" id="CHEBI:58151"/>
        <dbReference type="EC" id="2.3.1.101"/>
    </reaction>
</comment>
<dbReference type="InterPro" id="IPR022667">
    <property type="entry name" value="ForMFR_H4MPT_ForTrfase_N"/>
</dbReference>
<dbReference type="GO" id="GO:0030270">
    <property type="term" value="F:formylmethanofuran-tetrahydromethanopterin N-formyltransferase activity"/>
    <property type="evidence" value="ECO:0007669"/>
    <property type="project" value="UniProtKB-UniRule"/>
</dbReference>
<dbReference type="HAMAP" id="MF_00579">
    <property type="entry name" value="FTR"/>
    <property type="match status" value="1"/>
</dbReference>
<evidence type="ECO:0000313" key="6">
    <source>
        <dbReference type="EMBL" id="MCC9627640.1"/>
    </source>
</evidence>
<dbReference type="Proteomes" id="UP001139103">
    <property type="component" value="Unassembled WGS sequence"/>
</dbReference>
<comment type="caution">
    <text evidence="6">The sequence shown here is derived from an EMBL/GenBank/DDBJ whole genome shotgun (WGS) entry which is preliminary data.</text>
</comment>
<keyword evidence="3" id="KW-0554">One-carbon metabolism</keyword>
<dbReference type="PIRSF" id="PIRSF006414">
    <property type="entry name" value="Ftr_formyl_trnsf"/>
    <property type="match status" value="1"/>
</dbReference>
<dbReference type="Pfam" id="PF01913">
    <property type="entry name" value="FTR"/>
    <property type="match status" value="1"/>
</dbReference>
<dbReference type="GO" id="GO:0006730">
    <property type="term" value="P:one-carbon metabolic process"/>
    <property type="evidence" value="ECO:0007669"/>
    <property type="project" value="UniProtKB-UniRule"/>
</dbReference>
<keyword evidence="2 3" id="KW-0808">Transferase</keyword>
<evidence type="ECO:0000256" key="3">
    <source>
        <dbReference type="HAMAP-Rule" id="MF_00579"/>
    </source>
</evidence>
<gene>
    <name evidence="6" type="primary">fhcD</name>
    <name evidence="3" type="synonym">ffsA</name>
    <name evidence="6" type="ORF">LOC68_04485</name>
</gene>
<keyword evidence="3 6" id="KW-0012">Acyltransferase</keyword>
<organism evidence="6 7">
    <name type="scientific">Blastopirellula sediminis</name>
    <dbReference type="NCBI Taxonomy" id="2894196"/>
    <lineage>
        <taxon>Bacteria</taxon>
        <taxon>Pseudomonadati</taxon>
        <taxon>Planctomycetota</taxon>
        <taxon>Planctomycetia</taxon>
        <taxon>Pirellulales</taxon>
        <taxon>Pirellulaceae</taxon>
        <taxon>Blastopirellula</taxon>
    </lineage>
</organism>
<dbReference type="InterPro" id="IPR023447">
    <property type="entry name" value="ForMFR_H4MPT_ForTrfase_fd-like"/>
</dbReference>